<evidence type="ECO:0000313" key="6">
    <source>
        <dbReference type="EMBL" id="CCO16446.1"/>
    </source>
</evidence>
<proteinExistence type="predicted"/>
<dbReference type="PANTHER" id="PTHR43807">
    <property type="entry name" value="FI04487P"/>
    <property type="match status" value="1"/>
</dbReference>
<dbReference type="InterPro" id="IPR004839">
    <property type="entry name" value="Aminotransferase_I/II_large"/>
</dbReference>
<feature type="domain" description="Aminotransferase class I/classII large" evidence="5">
    <location>
        <begin position="70"/>
        <end position="453"/>
    </location>
</feature>
<dbReference type="eggNOG" id="KOG0257">
    <property type="taxonomic scope" value="Eukaryota"/>
</dbReference>
<dbReference type="AlphaFoldDB" id="K8EEL1"/>
<evidence type="ECO:0000313" key="7">
    <source>
        <dbReference type="Proteomes" id="UP000198341"/>
    </source>
</evidence>
<dbReference type="Gene3D" id="3.40.640.10">
    <property type="entry name" value="Type I PLP-dependent aspartate aminotransferase-like (Major domain)"/>
    <property type="match status" value="1"/>
</dbReference>
<dbReference type="CDD" id="cd00609">
    <property type="entry name" value="AAT_like"/>
    <property type="match status" value="1"/>
</dbReference>
<evidence type="ECO:0000256" key="4">
    <source>
        <dbReference type="ARBA" id="ARBA00022898"/>
    </source>
</evidence>
<dbReference type="GO" id="GO:0005739">
    <property type="term" value="C:mitochondrion"/>
    <property type="evidence" value="ECO:0007669"/>
    <property type="project" value="TreeGrafter"/>
</dbReference>
<comment type="cofactor">
    <cofactor evidence="1">
        <name>pyridoxal 5'-phosphate</name>
        <dbReference type="ChEBI" id="CHEBI:597326"/>
    </cofactor>
</comment>
<keyword evidence="7" id="KW-1185">Reference proteome</keyword>
<name>K8EEL1_9CHLO</name>
<organism evidence="6 7">
    <name type="scientific">Bathycoccus prasinos</name>
    <dbReference type="NCBI Taxonomy" id="41875"/>
    <lineage>
        <taxon>Eukaryota</taxon>
        <taxon>Viridiplantae</taxon>
        <taxon>Chlorophyta</taxon>
        <taxon>Mamiellophyceae</taxon>
        <taxon>Mamiellales</taxon>
        <taxon>Bathycoccaceae</taxon>
        <taxon>Bathycoccus</taxon>
    </lineage>
</organism>
<reference evidence="6 7" key="1">
    <citation type="submission" date="2011-10" db="EMBL/GenBank/DDBJ databases">
        <authorList>
            <person name="Genoscope - CEA"/>
        </authorList>
    </citation>
    <scope>NUCLEOTIDE SEQUENCE [LARGE SCALE GENOMIC DNA]</scope>
    <source>
        <strain evidence="6 7">RCC 1105</strain>
    </source>
</reference>
<dbReference type="GeneID" id="19015777"/>
<dbReference type="OrthoDB" id="2414662at2759"/>
<keyword evidence="4" id="KW-0663">Pyridoxal phosphate</keyword>
<protein>
    <submittedName>
        <fullName evidence="6">Aspartate aminotransferase</fullName>
    </submittedName>
</protein>
<evidence type="ECO:0000256" key="2">
    <source>
        <dbReference type="ARBA" id="ARBA00022576"/>
    </source>
</evidence>
<dbReference type="SUPFAM" id="SSF53383">
    <property type="entry name" value="PLP-dependent transferases"/>
    <property type="match status" value="1"/>
</dbReference>
<dbReference type="RefSeq" id="XP_007512888.1">
    <property type="nucleotide sequence ID" value="XM_007512826.1"/>
</dbReference>
<dbReference type="Proteomes" id="UP000198341">
    <property type="component" value="Chromosome 5"/>
</dbReference>
<dbReference type="GO" id="GO:0030170">
    <property type="term" value="F:pyridoxal phosphate binding"/>
    <property type="evidence" value="ECO:0007669"/>
    <property type="project" value="InterPro"/>
</dbReference>
<gene>
    <name evidence="6" type="ORF">Bathy05g02740</name>
</gene>
<evidence type="ECO:0000256" key="1">
    <source>
        <dbReference type="ARBA" id="ARBA00001933"/>
    </source>
</evidence>
<keyword evidence="3" id="KW-0808">Transferase</keyword>
<evidence type="ECO:0000259" key="5">
    <source>
        <dbReference type="Pfam" id="PF00155"/>
    </source>
</evidence>
<dbReference type="GO" id="GO:0016212">
    <property type="term" value="F:kynurenine-oxoglutarate transaminase activity"/>
    <property type="evidence" value="ECO:0007669"/>
    <property type="project" value="TreeGrafter"/>
</dbReference>
<evidence type="ECO:0000256" key="3">
    <source>
        <dbReference type="ARBA" id="ARBA00022679"/>
    </source>
</evidence>
<dbReference type="Gene3D" id="3.90.1150.10">
    <property type="entry name" value="Aspartate Aminotransferase, domain 1"/>
    <property type="match status" value="1"/>
</dbReference>
<dbReference type="Pfam" id="PF00155">
    <property type="entry name" value="Aminotran_1_2"/>
    <property type="match status" value="1"/>
</dbReference>
<dbReference type="PANTHER" id="PTHR43807:SF20">
    <property type="entry name" value="FI04487P"/>
    <property type="match status" value="1"/>
</dbReference>
<dbReference type="InterPro" id="IPR051326">
    <property type="entry name" value="Kynurenine-oxoglutarate_AT"/>
</dbReference>
<dbReference type="InterPro" id="IPR015422">
    <property type="entry name" value="PyrdxlP-dep_Trfase_small"/>
</dbReference>
<dbReference type="KEGG" id="bpg:Bathy05g02740"/>
<dbReference type="InterPro" id="IPR015424">
    <property type="entry name" value="PyrdxlP-dep_Trfase"/>
</dbReference>
<dbReference type="STRING" id="41875.K8EEL1"/>
<accession>K8EEL1</accession>
<dbReference type="EMBL" id="FO082274">
    <property type="protein sequence ID" value="CCO16446.1"/>
    <property type="molecule type" value="Genomic_DNA"/>
</dbReference>
<dbReference type="InterPro" id="IPR015421">
    <property type="entry name" value="PyrdxlP-dep_Trfase_major"/>
</dbReference>
<sequence length="458" mass="50303">MHSLHTTKPQLILAQERQKQTSRRSKTIVVPVMSNDTVELSSLATAFSRQQSGPGALWAEITALSRQEGVIDIGQGYPDFGSNAIAKQSAKRAISMDEKTISGDVPDARANQYAPIPGTADMLDAVKRYYRDTARNVSSVDESRDSSLVTTSATEGLYVVFRTLLNKDDEVMTLSPFFPWYLAHATVTECTLLGVPLNPEDGFAVTEEMLERAYAKSNKRVKIFVHCSPHNPTGHCASEEELEIIARFCRNHKIVAIADEVYERSTFLESKPHLRLREYLPERTVTVGTSSKLMNLSGWRVGWIYGPKVIVDACNTFHSYASFSTPTPLQAGVADALNDICDRAKPGEGVTPDENAQILASNAQILASALTASGLKVYPPEGGFFLVASVKNIKSVDGDAIQYCKNLARRGAKVSAVPMTPFYDPSSPENPTDLVRFAICKKRETIAEAARRIRENPL</sequence>
<keyword evidence="2 6" id="KW-0032">Aminotransferase</keyword>